<name>A0ABV0VHB6_9TELE</name>
<feature type="compositionally biased region" description="Low complexity" evidence="1">
    <location>
        <begin position="62"/>
        <end position="72"/>
    </location>
</feature>
<evidence type="ECO:0000313" key="2">
    <source>
        <dbReference type="EMBL" id="MEQ2256280.1"/>
    </source>
</evidence>
<feature type="region of interest" description="Disordered" evidence="1">
    <location>
        <begin position="57"/>
        <end position="105"/>
    </location>
</feature>
<dbReference type="Proteomes" id="UP001482620">
    <property type="component" value="Unassembled WGS sequence"/>
</dbReference>
<evidence type="ECO:0000256" key="1">
    <source>
        <dbReference type="SAM" id="MobiDB-lite"/>
    </source>
</evidence>
<reference evidence="2 3" key="1">
    <citation type="submission" date="2021-06" db="EMBL/GenBank/DDBJ databases">
        <authorList>
            <person name="Palmer J.M."/>
        </authorList>
    </citation>
    <scope>NUCLEOTIDE SEQUENCE [LARGE SCALE GENOMIC DNA]</scope>
    <source>
        <strain evidence="3">if_2019</strain>
        <tissue evidence="2">Muscle</tissue>
    </source>
</reference>
<protein>
    <submittedName>
        <fullName evidence="2">Uncharacterized protein</fullName>
    </submittedName>
</protein>
<proteinExistence type="predicted"/>
<sequence length="105" mass="11164">MEGKSQHPAPKLLRPDCSSAHIQAVLEFKRKMKTVSKKLIWRAWTFPVVPGVDCRGQYGSLNHNSASSSHSHAPPPPNSPDPSSIHGPPGTAGSPTVPSARPGLI</sequence>
<gene>
    <name evidence="2" type="ORF">ILYODFUR_022699</name>
</gene>
<accession>A0ABV0VHB6</accession>
<evidence type="ECO:0000313" key="3">
    <source>
        <dbReference type="Proteomes" id="UP001482620"/>
    </source>
</evidence>
<organism evidence="2 3">
    <name type="scientific">Ilyodon furcidens</name>
    <name type="common">goldbreast splitfin</name>
    <dbReference type="NCBI Taxonomy" id="33524"/>
    <lineage>
        <taxon>Eukaryota</taxon>
        <taxon>Metazoa</taxon>
        <taxon>Chordata</taxon>
        <taxon>Craniata</taxon>
        <taxon>Vertebrata</taxon>
        <taxon>Euteleostomi</taxon>
        <taxon>Actinopterygii</taxon>
        <taxon>Neopterygii</taxon>
        <taxon>Teleostei</taxon>
        <taxon>Neoteleostei</taxon>
        <taxon>Acanthomorphata</taxon>
        <taxon>Ovalentaria</taxon>
        <taxon>Atherinomorphae</taxon>
        <taxon>Cyprinodontiformes</taxon>
        <taxon>Goodeidae</taxon>
        <taxon>Ilyodon</taxon>
    </lineage>
</organism>
<comment type="caution">
    <text evidence="2">The sequence shown here is derived from an EMBL/GenBank/DDBJ whole genome shotgun (WGS) entry which is preliminary data.</text>
</comment>
<dbReference type="EMBL" id="JAHRIQ010106791">
    <property type="protein sequence ID" value="MEQ2256280.1"/>
    <property type="molecule type" value="Genomic_DNA"/>
</dbReference>
<keyword evidence="3" id="KW-1185">Reference proteome</keyword>